<evidence type="ECO:0000313" key="3">
    <source>
        <dbReference type="Proteomes" id="UP000218437"/>
    </source>
</evidence>
<feature type="chain" id="PRO_5013081157" evidence="1">
    <location>
        <begin position="27"/>
        <end position="173"/>
    </location>
</feature>
<evidence type="ECO:0000256" key="1">
    <source>
        <dbReference type="SAM" id="SignalP"/>
    </source>
</evidence>
<protein>
    <submittedName>
        <fullName evidence="2">Uncharacterized protein</fullName>
    </submittedName>
</protein>
<gene>
    <name evidence="2" type="ORF">CNX70_02840</name>
</gene>
<keyword evidence="3" id="KW-1185">Reference proteome</keyword>
<reference evidence="2 3" key="1">
    <citation type="submission" date="2017-09" db="EMBL/GenBank/DDBJ databases">
        <title>Complete genome sequence of Janthinobacterium svalbardensis PAMC 27463.</title>
        <authorList>
            <person name="Cho Y.-J."/>
            <person name="Cho A."/>
            <person name="Kim O.-S."/>
            <person name="Lee J.-I."/>
        </authorList>
    </citation>
    <scope>NUCLEOTIDE SEQUENCE [LARGE SCALE GENOMIC DNA]</scope>
    <source>
        <strain evidence="2 3">PAMC 27463</strain>
    </source>
</reference>
<dbReference type="KEGG" id="jsv:CNX70_02840"/>
<dbReference type="EMBL" id="CP023422">
    <property type="protein sequence ID" value="ATD59246.1"/>
    <property type="molecule type" value="Genomic_DNA"/>
</dbReference>
<dbReference type="Proteomes" id="UP000218437">
    <property type="component" value="Chromosome"/>
</dbReference>
<dbReference type="RefSeq" id="WP_096233322.1">
    <property type="nucleotide sequence ID" value="NZ_CP023422.1"/>
</dbReference>
<keyword evidence="1" id="KW-0732">Signal</keyword>
<evidence type="ECO:0000313" key="2">
    <source>
        <dbReference type="EMBL" id="ATD59246.1"/>
    </source>
</evidence>
<sequence length="173" mass="18518">MTLLHVRSLLVVLVAAFGLSAALAVAAPATLTVGQWLDKAEGGDGHAVLILAAGGKFIFPDGSLATPVQMRPELIELMGQMSARQALHVLTIYADSGFLATDPDAWRANIKPDPVITCKWAMRAANYPTDGSKADTDMIPILRDLADEIMRRLDADARASCLSQGKNWPPQKP</sequence>
<name>A0A290WRJ0_9BURK</name>
<dbReference type="AlphaFoldDB" id="A0A290WRJ0"/>
<proteinExistence type="predicted"/>
<accession>A0A290WRJ0</accession>
<organism evidence="2 3">
    <name type="scientific">Janthinobacterium svalbardensis</name>
    <dbReference type="NCBI Taxonomy" id="368607"/>
    <lineage>
        <taxon>Bacteria</taxon>
        <taxon>Pseudomonadati</taxon>
        <taxon>Pseudomonadota</taxon>
        <taxon>Betaproteobacteria</taxon>
        <taxon>Burkholderiales</taxon>
        <taxon>Oxalobacteraceae</taxon>
        <taxon>Janthinobacterium</taxon>
    </lineage>
</organism>
<feature type="signal peptide" evidence="1">
    <location>
        <begin position="1"/>
        <end position="26"/>
    </location>
</feature>